<organism evidence="1 2">
    <name type="scientific">Extibacter muris</name>
    <dbReference type="NCBI Taxonomy" id="1796622"/>
    <lineage>
        <taxon>Bacteria</taxon>
        <taxon>Bacillati</taxon>
        <taxon>Bacillota</taxon>
        <taxon>Clostridia</taxon>
        <taxon>Lachnospirales</taxon>
        <taxon>Lachnospiraceae</taxon>
        <taxon>Extibacter</taxon>
    </lineage>
</organism>
<sequence>MASGSWNFGTSNQYITGRIRWSSKSNGSNANTSTVTAYLDYMKSSSSTAATYGTFNGAISINGSSGAVSKYITLSANNSWVNVGARTVTVGHNNDGSKSTAIAASGGISGTSFGSSSTSNSVALDKIPRYANITTWKNTAVTQTSATFQWGADASCSAVYYMIGNGSWVATSDTTFTISSLAPDTTYSVKLKVRRSDSGLETTSGAVTVKTKPIASVSSTALAFDIGENLPLTLINYDLNASAFSFHVERDDGTWTDGLLTASSEKNVQSVTLPLSDIADTLYSCCTTKNEMKFKLSCGTTINGKFYENISYGTARVIGSNPVFSAYTYRNTDTATSSVLQNAAYIIQNYGNMQAQISTANRASAKNHAIIDKYITTVTDAKNEIKKQLHTPYSAGEVLIDIGTMAEHGTYNINIHALDSRGNTSATITKTYHVLPYSRPATKITLGRINEFEKEVTIDLSSIYSKLKIGTASKNNQFNVKYRYAEVGTTYGNTYTTVTGIKSLDAPGSSTDFKATLLKDSSSDPFITLDIEKSYNFEFVISDRITTTTETTMVDKGIPIFMPCDNGKVTVGMLPDFDSNADFQVGTDIMATDSKGTQRLILDEIDKTNADLSVTNTNISYMLDELNRNLGFVYGSNSNGYYKKYNNGL</sequence>
<dbReference type="InterPro" id="IPR003961">
    <property type="entry name" value="FN3_dom"/>
</dbReference>
<reference evidence="1 2" key="1">
    <citation type="journal article" date="2016" name="Nat. Microbiol.">
        <title>The Mouse Intestinal Bacterial Collection (miBC) provides host-specific insight into cultured diversity and functional potential of the gut microbiota.</title>
        <authorList>
            <person name="Lagkouvardos I."/>
            <person name="Pukall R."/>
            <person name="Abt B."/>
            <person name="Foesel B.U."/>
            <person name="Meier-Kolthoff J.P."/>
            <person name="Kumar N."/>
            <person name="Bresciani A."/>
            <person name="Martinez I."/>
            <person name="Just S."/>
            <person name="Ziegler C."/>
            <person name="Brugiroux S."/>
            <person name="Garzetti D."/>
            <person name="Wenning M."/>
            <person name="Bui T.P."/>
            <person name="Wang J."/>
            <person name="Hugenholtz F."/>
            <person name="Plugge C.M."/>
            <person name="Peterson D.A."/>
            <person name="Hornef M.W."/>
            <person name="Baines J.F."/>
            <person name="Smidt H."/>
            <person name="Walter J."/>
            <person name="Kristiansen K."/>
            <person name="Nielsen H.B."/>
            <person name="Haller D."/>
            <person name="Overmann J."/>
            <person name="Stecher B."/>
            <person name="Clavel T."/>
        </authorList>
    </citation>
    <scope>NUCLEOTIDE SEQUENCE [LARGE SCALE GENOMIC DNA]</scope>
    <source>
        <strain evidence="1 2">DSM 28560</strain>
    </source>
</reference>
<dbReference type="RefSeq" id="WP_132280782.1">
    <property type="nucleotide sequence ID" value="NZ_SMMX01000023.1"/>
</dbReference>
<feature type="non-terminal residue" evidence="1">
    <location>
        <position position="649"/>
    </location>
</feature>
<protein>
    <recommendedName>
        <fullName evidence="3">Fibronectin type-III domain-containing protein</fullName>
    </recommendedName>
</protein>
<dbReference type="CDD" id="cd00063">
    <property type="entry name" value="FN3"/>
    <property type="match status" value="1"/>
</dbReference>
<proteinExistence type="predicted"/>
<evidence type="ECO:0000313" key="1">
    <source>
        <dbReference type="EMBL" id="TDA20349.1"/>
    </source>
</evidence>
<dbReference type="InterPro" id="IPR036116">
    <property type="entry name" value="FN3_sf"/>
</dbReference>
<dbReference type="EMBL" id="SMMX01000023">
    <property type="protein sequence ID" value="TDA20349.1"/>
    <property type="molecule type" value="Genomic_DNA"/>
</dbReference>
<dbReference type="SUPFAM" id="SSF49265">
    <property type="entry name" value="Fibronectin type III"/>
    <property type="match status" value="1"/>
</dbReference>
<keyword evidence="2" id="KW-1185">Reference proteome</keyword>
<name>A0A4R4FCB7_9FIRM</name>
<evidence type="ECO:0008006" key="3">
    <source>
        <dbReference type="Google" id="ProtNLM"/>
    </source>
</evidence>
<dbReference type="Proteomes" id="UP000295710">
    <property type="component" value="Unassembled WGS sequence"/>
</dbReference>
<gene>
    <name evidence="1" type="ORF">E1963_17385</name>
</gene>
<evidence type="ECO:0000313" key="2">
    <source>
        <dbReference type="Proteomes" id="UP000295710"/>
    </source>
</evidence>
<accession>A0A4R4FCB7</accession>
<dbReference type="AlphaFoldDB" id="A0A4R4FCB7"/>
<comment type="caution">
    <text evidence="1">The sequence shown here is derived from an EMBL/GenBank/DDBJ whole genome shotgun (WGS) entry which is preliminary data.</text>
</comment>